<accession>A0A0L6UL77</accession>
<dbReference type="AlphaFoldDB" id="A0A0L6UL77"/>
<keyword evidence="1" id="KW-0472">Membrane</keyword>
<dbReference type="Proteomes" id="UP000037035">
    <property type="component" value="Unassembled WGS sequence"/>
</dbReference>
<gene>
    <name evidence="2" type="ORF">VP01_525g2</name>
</gene>
<reference evidence="2 3" key="1">
    <citation type="submission" date="2015-08" db="EMBL/GenBank/DDBJ databases">
        <title>Next Generation Sequencing and Analysis of the Genome of Puccinia sorghi L Schw, the Causal Agent of Maize Common Rust.</title>
        <authorList>
            <person name="Rochi L."/>
            <person name="Burguener G."/>
            <person name="Darino M."/>
            <person name="Turjanski A."/>
            <person name="Kreff E."/>
            <person name="Dieguez M.J."/>
            <person name="Sacco F."/>
        </authorList>
    </citation>
    <scope>NUCLEOTIDE SEQUENCE [LARGE SCALE GENOMIC DNA]</scope>
    <source>
        <strain evidence="2 3">RO10H11247</strain>
    </source>
</reference>
<evidence type="ECO:0000313" key="2">
    <source>
        <dbReference type="EMBL" id="KNZ49017.1"/>
    </source>
</evidence>
<proteinExistence type="predicted"/>
<protein>
    <submittedName>
        <fullName evidence="2">Uncharacterized protein</fullName>
    </submittedName>
</protein>
<dbReference type="VEuPathDB" id="FungiDB:VP01_525g2"/>
<evidence type="ECO:0000313" key="3">
    <source>
        <dbReference type="Proteomes" id="UP000037035"/>
    </source>
</evidence>
<keyword evidence="3" id="KW-1185">Reference proteome</keyword>
<feature type="transmembrane region" description="Helical" evidence="1">
    <location>
        <begin position="261"/>
        <end position="287"/>
    </location>
</feature>
<keyword evidence="1" id="KW-0812">Transmembrane</keyword>
<name>A0A0L6UL77_9BASI</name>
<comment type="caution">
    <text evidence="2">The sequence shown here is derived from an EMBL/GenBank/DDBJ whole genome shotgun (WGS) entry which is preliminary data.</text>
</comment>
<dbReference type="EMBL" id="LAVV01010453">
    <property type="protein sequence ID" value="KNZ49017.1"/>
    <property type="molecule type" value="Genomic_DNA"/>
</dbReference>
<evidence type="ECO:0000256" key="1">
    <source>
        <dbReference type="SAM" id="Phobius"/>
    </source>
</evidence>
<sequence>MILDPTFKTTFWKNHKELIQEYYGLTIAHVLHVFCYTPPKNRKEKLFFKSALYIPAPRINGIQVEIQHYLHKVCPVLSCFLTCPVTCPVLFLLLFYFCPSSFYFLFTGPLWILQGGSLVVSKPNRSPQSVQLHKELLDHLSPSRSARLLSLTSKLIPSSLYNGTRFLGNSSNKCLIRTGILSKGRRIVSRQELSLNPKRIEHLLCLRDWFQTFDGPFFFFFYFLITQRYKINYYKKNTACNNLTKVFDAKKKLRKYIKNIILFRIGCILSLFFCVDYAFNIIAYVLVFGSNDQNGALVQNMISINSPGTRVIHIKLHFQKKKPKQKKATSPRFLRNTKYLFC</sequence>
<organism evidence="2 3">
    <name type="scientific">Puccinia sorghi</name>
    <dbReference type="NCBI Taxonomy" id="27349"/>
    <lineage>
        <taxon>Eukaryota</taxon>
        <taxon>Fungi</taxon>
        <taxon>Dikarya</taxon>
        <taxon>Basidiomycota</taxon>
        <taxon>Pucciniomycotina</taxon>
        <taxon>Pucciniomycetes</taxon>
        <taxon>Pucciniales</taxon>
        <taxon>Pucciniaceae</taxon>
        <taxon>Puccinia</taxon>
    </lineage>
</organism>
<keyword evidence="1" id="KW-1133">Transmembrane helix</keyword>